<proteinExistence type="predicted"/>
<dbReference type="AlphaFoldDB" id="A0AAV4P9B5"/>
<accession>A0AAV4P9B5</accession>
<name>A0AAV4P9B5_CAEEX</name>
<evidence type="ECO:0000313" key="2">
    <source>
        <dbReference type="Proteomes" id="UP001054945"/>
    </source>
</evidence>
<reference evidence="1 2" key="1">
    <citation type="submission" date="2021-06" db="EMBL/GenBank/DDBJ databases">
        <title>Caerostris extrusa draft genome.</title>
        <authorList>
            <person name="Kono N."/>
            <person name="Arakawa K."/>
        </authorList>
    </citation>
    <scope>NUCLEOTIDE SEQUENCE [LARGE SCALE GENOMIC DNA]</scope>
</reference>
<evidence type="ECO:0000313" key="1">
    <source>
        <dbReference type="EMBL" id="GIX93661.1"/>
    </source>
</evidence>
<comment type="caution">
    <text evidence="1">The sequence shown here is derived from an EMBL/GenBank/DDBJ whole genome shotgun (WGS) entry which is preliminary data.</text>
</comment>
<keyword evidence="2" id="KW-1185">Reference proteome</keyword>
<organism evidence="1 2">
    <name type="scientific">Caerostris extrusa</name>
    <name type="common">Bark spider</name>
    <name type="synonym">Caerostris bankana</name>
    <dbReference type="NCBI Taxonomy" id="172846"/>
    <lineage>
        <taxon>Eukaryota</taxon>
        <taxon>Metazoa</taxon>
        <taxon>Ecdysozoa</taxon>
        <taxon>Arthropoda</taxon>
        <taxon>Chelicerata</taxon>
        <taxon>Arachnida</taxon>
        <taxon>Araneae</taxon>
        <taxon>Araneomorphae</taxon>
        <taxon>Entelegynae</taxon>
        <taxon>Araneoidea</taxon>
        <taxon>Araneidae</taxon>
        <taxon>Caerostris</taxon>
    </lineage>
</organism>
<dbReference type="Proteomes" id="UP001054945">
    <property type="component" value="Unassembled WGS sequence"/>
</dbReference>
<protein>
    <submittedName>
        <fullName evidence="1">Uncharacterized protein</fullName>
    </submittedName>
</protein>
<sequence>MPDGNGLRGRLEVLPLLHGKTLLQKSLSLRYCERNRSIYSRLCWVRSGLPWAVGTREISVRLHRQALRQSHGTDIRRNRILIYGLMFL</sequence>
<dbReference type="EMBL" id="BPLR01004285">
    <property type="protein sequence ID" value="GIX93661.1"/>
    <property type="molecule type" value="Genomic_DNA"/>
</dbReference>
<gene>
    <name evidence="1" type="ORF">CEXT_168871</name>
</gene>